<dbReference type="Pfam" id="PF00565">
    <property type="entry name" value="SNase"/>
    <property type="match status" value="1"/>
</dbReference>
<accession>A0A0L0QJZ1</accession>
<dbReference type="Gene3D" id="2.40.50.90">
    <property type="match status" value="1"/>
</dbReference>
<evidence type="ECO:0000256" key="5">
    <source>
        <dbReference type="ARBA" id="ARBA00023088"/>
    </source>
</evidence>
<feature type="region of interest" description="Disordered" evidence="6">
    <location>
        <begin position="185"/>
        <end position="215"/>
    </location>
</feature>
<dbReference type="PANTHER" id="PTHR11575:SF24">
    <property type="entry name" value="5'-NUCLEOTIDASE"/>
    <property type="match status" value="1"/>
</dbReference>
<feature type="transmembrane region" description="Helical" evidence="7">
    <location>
        <begin position="1265"/>
        <end position="1284"/>
    </location>
</feature>
<comment type="caution">
    <text evidence="10">The sequence shown here is derived from an EMBL/GenBank/DDBJ whole genome shotgun (WGS) entry which is preliminary data.</text>
</comment>
<keyword evidence="4" id="KW-0732">Signal</keyword>
<evidence type="ECO:0000256" key="2">
    <source>
        <dbReference type="ARBA" id="ARBA00022512"/>
    </source>
</evidence>
<evidence type="ECO:0000256" key="1">
    <source>
        <dbReference type="ARBA" id="ARBA00004168"/>
    </source>
</evidence>
<dbReference type="Pfam" id="PF00932">
    <property type="entry name" value="LTD"/>
    <property type="match status" value="1"/>
</dbReference>
<dbReference type="InterPro" id="IPR035451">
    <property type="entry name" value="Ada-like_dom_sf"/>
</dbReference>
<dbReference type="PATRIC" id="fig|1473.5.peg.548"/>
<dbReference type="SUPFAM" id="SSF55816">
    <property type="entry name" value="5'-nucleotidase (syn. UDP-sugar hydrolase), C-terminal domain"/>
    <property type="match status" value="1"/>
</dbReference>
<dbReference type="GO" id="GO:0030288">
    <property type="term" value="C:outer membrane-bounded periplasmic space"/>
    <property type="evidence" value="ECO:0007669"/>
    <property type="project" value="TreeGrafter"/>
</dbReference>
<dbReference type="OrthoDB" id="9801679at2"/>
<dbReference type="FunFam" id="3.60.21.10:FF:000052">
    <property type="entry name" value="Endonuclease YhcR"/>
    <property type="match status" value="1"/>
</dbReference>
<dbReference type="PANTHER" id="PTHR11575">
    <property type="entry name" value="5'-NUCLEOTIDASE-RELATED"/>
    <property type="match status" value="1"/>
</dbReference>
<feature type="compositionally biased region" description="Low complexity" evidence="6">
    <location>
        <begin position="1167"/>
        <end position="1207"/>
    </location>
</feature>
<feature type="region of interest" description="Disordered" evidence="6">
    <location>
        <begin position="1137"/>
        <end position="1257"/>
    </location>
</feature>
<dbReference type="GO" id="GO:0046872">
    <property type="term" value="F:metal ion binding"/>
    <property type="evidence" value="ECO:0007669"/>
    <property type="project" value="InterPro"/>
</dbReference>
<dbReference type="Pfam" id="PF02872">
    <property type="entry name" value="5_nucleotid_C"/>
    <property type="match status" value="1"/>
</dbReference>
<evidence type="ECO:0000259" key="9">
    <source>
        <dbReference type="PROSITE" id="PS51841"/>
    </source>
</evidence>
<keyword evidence="7" id="KW-0472">Membrane</keyword>
<dbReference type="Gene3D" id="3.90.780.10">
    <property type="entry name" value="5'-Nucleotidase, C-terminal domain"/>
    <property type="match status" value="1"/>
</dbReference>
<keyword evidence="3" id="KW-0964">Secreted</keyword>
<sequence length="1294" mass="139758">MANQIRMKWIYVLLIVVLIFSNVAPVTVVAAGETGAADELIISEYVEGSSQNKAIEIYNGTGADVNLASYQLKLYSNGKTEPSNTENLEGTLSHGDVLVLAHGQANDTIKQVADSTSAVVNFNGNDAIALEKNGEIIDLFGAIGDESDFAKDKTLVRNTNVTTPTSTYNASQWTDYGKDIFTYLGSHTMDGNDENNPGEPTDPDPNPEPDPETHTIGEARQLADGSEVVVEGIVTANSEALSNGNQFSTYIQDETAGINLFKYEQGDLPEVQKGDRVKVTGTMDSYNGLKEIVPASIEILERGQALPEVQQITLEDLQNKEVAESYEGELVRVNGYINSIPSSPAGGGYNVTFIDQDYNSALLRMMENAVDISQVEEKQWYDITGIVSQYNDHQLLPTEQADLQVAEEQPDPPSAAGEYETAVEKITDGDTIRIADPVFGSNRVRFVNMDTPETYAAKNKAPERQAINENQKYHGDEATAHIGTYIQPGDKITVKVGEQPTDNYGRLLAEVITADGKNVNLEMVRDGYAVSYFIAPIDEEAYPKYQQAVKEAKDQGLGIWGADNPLMELPFAFRANDDQKGFLRFVGNSDTKEYVIPDDWADVPVEKRVFFSSPEEAESYGYQPAGEGNPVEDNLLVQFLSMNDLHGKIDQQYDLDPDGDGVFDTYGRMDFVASALKEREQDNPNTFIVHASDMIGGSSPISGLLQDEPTVEILEEIGFDVGTVGNHEFDEGTEEFMRMLNGGEHPEGKGTEGYDGMNFPQLCANCVDKETGDTILPPYHIEEVDGEKIGFVGVNTQTSANMVISEGIADIKFTDETAAVNNAVAELQQQGVEAIVVLAHIPADQAGDGATGEAADLAREVDDAVDIIFAAHNHQVVDRIVDDKLIVQASEYGKAFADVDVEIDRTTGDIVKKDADVVFVKQSGYEADPAVSDILAKYENQIAPIMNEVVGYNATDLTGDYTNEGDHGLGNLIADGMNSIMDSDFAMMNGGGIRDDLLAGKVTWGDLYNIQPFGNTLMTFEIKGKDLAPIINAQLSPIYGPDYSISGFHYTWNPETNQVVDVTYPDGTPIEADKVFTLTVNNYMGTSKNPKHSPISELGKNPVMGPSDLDATVEFVKSLNTTENNPFLFEAEGRISVAKDEEPPLNPGGGTGNPGTGNGEGPGNSGNDGDNGNNGNNDNNNTGDNNGNNGNNNGNNNNNSNMNHDGGATPGKDNDDRDNGNNAGNGSSSNNANGTLIGNTDHNVSETPGSKNDDRSILPNTATNIYNLLFAGVALIVLGVALYMRKRFRAKKAS</sequence>
<comment type="subcellular location">
    <subcellularLocation>
        <location evidence="1">Secreted</location>
        <location evidence="1">Cell wall</location>
        <topology evidence="1">Peptidoglycan-anchor</topology>
    </subcellularLocation>
</comment>
<dbReference type="EMBL" id="LGTO01000007">
    <property type="protein sequence ID" value="KNE18945.1"/>
    <property type="molecule type" value="Genomic_DNA"/>
</dbReference>
<name>A0A0L0QJZ1_VIRPA</name>
<keyword evidence="10" id="KW-0540">Nuclease</keyword>
<evidence type="ECO:0000259" key="8">
    <source>
        <dbReference type="PROSITE" id="PS50830"/>
    </source>
</evidence>
<feature type="domain" description="TNase-like" evidence="8">
    <location>
        <begin position="417"/>
        <end position="562"/>
    </location>
</feature>
<feature type="domain" description="LTD" evidence="9">
    <location>
        <begin position="25"/>
        <end position="144"/>
    </location>
</feature>
<dbReference type="PRINTS" id="PR01607">
    <property type="entry name" value="APYRASEFAMLY"/>
</dbReference>
<dbReference type="GO" id="GO:0008253">
    <property type="term" value="F:5'-nucleotidase activity"/>
    <property type="evidence" value="ECO:0007669"/>
    <property type="project" value="TreeGrafter"/>
</dbReference>
<feature type="compositionally biased region" description="Acidic residues" evidence="6">
    <location>
        <begin position="201"/>
        <end position="210"/>
    </location>
</feature>
<dbReference type="Pfam" id="PF00149">
    <property type="entry name" value="Metallophos"/>
    <property type="match status" value="1"/>
</dbReference>
<dbReference type="GO" id="GO:0009166">
    <property type="term" value="P:nucleotide catabolic process"/>
    <property type="evidence" value="ECO:0007669"/>
    <property type="project" value="InterPro"/>
</dbReference>
<dbReference type="GO" id="GO:0000166">
    <property type="term" value="F:nucleotide binding"/>
    <property type="evidence" value="ECO:0007669"/>
    <property type="project" value="InterPro"/>
</dbReference>
<dbReference type="InterPro" id="IPR006146">
    <property type="entry name" value="5'-Nucleotdase_CS"/>
</dbReference>
<dbReference type="Proteomes" id="UP000036780">
    <property type="component" value="Unassembled WGS sequence"/>
</dbReference>
<dbReference type="Gene3D" id="3.60.21.10">
    <property type="match status" value="1"/>
</dbReference>
<dbReference type="InterPro" id="IPR001322">
    <property type="entry name" value="Lamin_tail_dom"/>
</dbReference>
<gene>
    <name evidence="10" type="ORF">AFK71_10220</name>
</gene>
<dbReference type="InterPro" id="IPR016071">
    <property type="entry name" value="Staphylococal_nuclease_OB-fold"/>
</dbReference>
<evidence type="ECO:0000256" key="3">
    <source>
        <dbReference type="ARBA" id="ARBA00022525"/>
    </source>
</evidence>
<dbReference type="PROSITE" id="PS51841">
    <property type="entry name" value="LTD"/>
    <property type="match status" value="1"/>
</dbReference>
<dbReference type="GeneID" id="66871936"/>
<dbReference type="NCBIfam" id="TIGR01167">
    <property type="entry name" value="LPXTG_anchor"/>
    <property type="match status" value="1"/>
</dbReference>
<keyword evidence="10" id="KW-0255">Endonuclease</keyword>
<dbReference type="InterPro" id="IPR035437">
    <property type="entry name" value="SNase_OB-fold_sf"/>
</dbReference>
<keyword evidence="2" id="KW-0134">Cell wall</keyword>
<proteinExistence type="predicted"/>
<dbReference type="InterPro" id="IPR006179">
    <property type="entry name" value="5_nucleotidase/apyrase"/>
</dbReference>
<organism evidence="10 11">
    <name type="scientific">Virgibacillus pantothenticus</name>
    <dbReference type="NCBI Taxonomy" id="1473"/>
    <lineage>
        <taxon>Bacteria</taxon>
        <taxon>Bacillati</taxon>
        <taxon>Bacillota</taxon>
        <taxon>Bacilli</taxon>
        <taxon>Bacillales</taxon>
        <taxon>Bacillaceae</taxon>
        <taxon>Virgibacillus</taxon>
    </lineage>
</organism>
<evidence type="ECO:0000256" key="7">
    <source>
        <dbReference type="SAM" id="Phobius"/>
    </source>
</evidence>
<reference evidence="11" key="1">
    <citation type="submission" date="2015-07" db="EMBL/GenBank/DDBJ databases">
        <title>Fjat-10053 dsm26.</title>
        <authorList>
            <person name="Liu B."/>
            <person name="Wang J."/>
            <person name="Zhu Y."/>
            <person name="Liu G."/>
            <person name="Chen Q."/>
            <person name="Chen Z."/>
            <person name="Lan J."/>
            <person name="Che J."/>
            <person name="Ge C."/>
            <person name="Shi H."/>
            <person name="Pan Z."/>
            <person name="Liu X."/>
        </authorList>
    </citation>
    <scope>NUCLEOTIDE SEQUENCE [LARGE SCALE GENOMIC DNA]</scope>
    <source>
        <strain evidence="11">DSM 26</strain>
    </source>
</reference>
<dbReference type="SUPFAM" id="SSF57884">
    <property type="entry name" value="Ada DNA repair protein, N-terminal domain (N-Ada 10)"/>
    <property type="match status" value="1"/>
</dbReference>
<dbReference type="SUPFAM" id="SSF56300">
    <property type="entry name" value="Metallo-dependent phosphatases"/>
    <property type="match status" value="1"/>
</dbReference>
<evidence type="ECO:0000256" key="4">
    <source>
        <dbReference type="ARBA" id="ARBA00022729"/>
    </source>
</evidence>
<dbReference type="SUPFAM" id="SSF50199">
    <property type="entry name" value="Staphylococcal nuclease"/>
    <property type="match status" value="1"/>
</dbReference>
<keyword evidence="11" id="KW-1185">Reference proteome</keyword>
<dbReference type="PROSITE" id="PS50830">
    <property type="entry name" value="TNASE_3"/>
    <property type="match status" value="1"/>
</dbReference>
<keyword evidence="7" id="KW-0812">Transmembrane</keyword>
<dbReference type="InterPro" id="IPR008334">
    <property type="entry name" value="5'-Nucleotdase_C"/>
</dbReference>
<feature type="compositionally biased region" description="Gly residues" evidence="6">
    <location>
        <begin position="1147"/>
        <end position="1166"/>
    </location>
</feature>
<evidence type="ECO:0000256" key="6">
    <source>
        <dbReference type="SAM" id="MobiDB-lite"/>
    </source>
</evidence>
<dbReference type="PROSITE" id="PS00786">
    <property type="entry name" value="5_NUCLEOTIDASE_2"/>
    <property type="match status" value="1"/>
</dbReference>
<dbReference type="CDD" id="cd04486">
    <property type="entry name" value="YhcR_OBF_like"/>
    <property type="match status" value="1"/>
</dbReference>
<evidence type="ECO:0000313" key="10">
    <source>
        <dbReference type="EMBL" id="KNE18945.1"/>
    </source>
</evidence>
<dbReference type="GO" id="GO:0008768">
    <property type="term" value="F:UDP-sugar diphosphatase activity"/>
    <property type="evidence" value="ECO:0007669"/>
    <property type="project" value="TreeGrafter"/>
</dbReference>
<keyword evidence="10" id="KW-0378">Hydrolase</keyword>
<evidence type="ECO:0000313" key="11">
    <source>
        <dbReference type="Proteomes" id="UP000036780"/>
    </source>
</evidence>
<dbReference type="InterPro" id="IPR029052">
    <property type="entry name" value="Metallo-depent_PP-like"/>
</dbReference>
<dbReference type="RefSeq" id="WP_050351442.1">
    <property type="nucleotide sequence ID" value="NZ_CP073011.1"/>
</dbReference>
<feature type="compositionally biased region" description="Low complexity" evidence="6">
    <location>
        <begin position="1220"/>
        <end position="1234"/>
    </location>
</feature>
<feature type="compositionally biased region" description="Polar residues" evidence="6">
    <location>
        <begin position="1236"/>
        <end position="1250"/>
    </location>
</feature>
<protein>
    <submittedName>
        <fullName evidence="10">Endonuclease</fullName>
    </submittedName>
</protein>
<dbReference type="SMART" id="SM00318">
    <property type="entry name" value="SNc"/>
    <property type="match status" value="1"/>
</dbReference>
<keyword evidence="5" id="KW-0572">Peptidoglycan-anchor</keyword>
<dbReference type="GO" id="GO:0004519">
    <property type="term" value="F:endonuclease activity"/>
    <property type="evidence" value="ECO:0007669"/>
    <property type="project" value="UniProtKB-KW"/>
</dbReference>
<dbReference type="InterPro" id="IPR036907">
    <property type="entry name" value="5'-Nucleotdase_C_sf"/>
</dbReference>
<keyword evidence="7" id="KW-1133">Transmembrane helix</keyword>
<dbReference type="InterPro" id="IPR004843">
    <property type="entry name" value="Calcineurin-like_PHP"/>
</dbReference>